<evidence type="ECO:0000256" key="2">
    <source>
        <dbReference type="ARBA" id="ARBA00012438"/>
    </source>
</evidence>
<name>A0ABV0BCL2_9SPHN</name>
<keyword evidence="11" id="KW-1185">Reference proteome</keyword>
<evidence type="ECO:0000256" key="3">
    <source>
        <dbReference type="ARBA" id="ARBA00022553"/>
    </source>
</evidence>
<keyword evidence="7" id="KW-0067">ATP-binding</keyword>
<dbReference type="RefSeq" id="WP_346246814.1">
    <property type="nucleotide sequence ID" value="NZ_JBDIZK010000006.1"/>
</dbReference>
<dbReference type="InterPro" id="IPR003594">
    <property type="entry name" value="HATPase_dom"/>
</dbReference>
<evidence type="ECO:0000256" key="1">
    <source>
        <dbReference type="ARBA" id="ARBA00000085"/>
    </source>
</evidence>
<dbReference type="Gene3D" id="3.30.565.10">
    <property type="entry name" value="Histidine kinase-like ATPase, C-terminal domain"/>
    <property type="match status" value="1"/>
</dbReference>
<evidence type="ECO:0000256" key="6">
    <source>
        <dbReference type="ARBA" id="ARBA00022777"/>
    </source>
</evidence>
<evidence type="ECO:0000256" key="4">
    <source>
        <dbReference type="ARBA" id="ARBA00022679"/>
    </source>
</evidence>
<proteinExistence type="predicted"/>
<keyword evidence="6 10" id="KW-0418">Kinase</keyword>
<feature type="domain" description="Signal transduction histidine kinase subgroup 2 dimerisation and phosphoacceptor" evidence="8">
    <location>
        <begin position="29"/>
        <end position="101"/>
    </location>
</feature>
<evidence type="ECO:0000259" key="8">
    <source>
        <dbReference type="Pfam" id="PF07568"/>
    </source>
</evidence>
<evidence type="ECO:0000259" key="9">
    <source>
        <dbReference type="Pfam" id="PF13581"/>
    </source>
</evidence>
<dbReference type="Pfam" id="PF13581">
    <property type="entry name" value="HATPase_c_2"/>
    <property type="match status" value="1"/>
</dbReference>
<feature type="domain" description="Histidine kinase/HSP90-like ATPase" evidence="9">
    <location>
        <begin position="108"/>
        <end position="182"/>
    </location>
</feature>
<dbReference type="Pfam" id="PF07568">
    <property type="entry name" value="HisKA_2"/>
    <property type="match status" value="1"/>
</dbReference>
<organism evidence="10 11">
    <name type="scientific">Sphingomonas rustica</name>
    <dbReference type="NCBI Taxonomy" id="3103142"/>
    <lineage>
        <taxon>Bacteria</taxon>
        <taxon>Pseudomonadati</taxon>
        <taxon>Pseudomonadota</taxon>
        <taxon>Alphaproteobacteria</taxon>
        <taxon>Sphingomonadales</taxon>
        <taxon>Sphingomonadaceae</taxon>
        <taxon>Sphingomonas</taxon>
    </lineage>
</organism>
<evidence type="ECO:0000256" key="5">
    <source>
        <dbReference type="ARBA" id="ARBA00022741"/>
    </source>
</evidence>
<dbReference type="GO" id="GO:0004673">
    <property type="term" value="F:protein histidine kinase activity"/>
    <property type="evidence" value="ECO:0007669"/>
    <property type="project" value="UniProtKB-EC"/>
</dbReference>
<dbReference type="PANTHER" id="PTHR41523:SF8">
    <property type="entry name" value="ETHYLENE RESPONSE SENSOR PROTEIN"/>
    <property type="match status" value="1"/>
</dbReference>
<dbReference type="EC" id="2.7.13.3" evidence="2"/>
<keyword evidence="3" id="KW-0597">Phosphoprotein</keyword>
<dbReference type="EMBL" id="JBDIZK010000006">
    <property type="protein sequence ID" value="MEN3747805.1"/>
    <property type="molecule type" value="Genomic_DNA"/>
</dbReference>
<dbReference type="SUPFAM" id="SSF55874">
    <property type="entry name" value="ATPase domain of HSP90 chaperone/DNA topoisomerase II/histidine kinase"/>
    <property type="match status" value="1"/>
</dbReference>
<protein>
    <recommendedName>
        <fullName evidence="2">histidine kinase</fullName>
        <ecNumber evidence="2">2.7.13.3</ecNumber>
    </recommendedName>
</protein>
<comment type="catalytic activity">
    <reaction evidence="1">
        <text>ATP + protein L-histidine = ADP + protein N-phospho-L-histidine.</text>
        <dbReference type="EC" id="2.7.13.3"/>
    </reaction>
</comment>
<evidence type="ECO:0000313" key="10">
    <source>
        <dbReference type="EMBL" id="MEN3747805.1"/>
    </source>
</evidence>
<evidence type="ECO:0000256" key="7">
    <source>
        <dbReference type="ARBA" id="ARBA00022840"/>
    </source>
</evidence>
<comment type="caution">
    <text evidence="10">The sequence shown here is derived from an EMBL/GenBank/DDBJ whole genome shotgun (WGS) entry which is preliminary data.</text>
</comment>
<keyword evidence="4 10" id="KW-0808">Transferase</keyword>
<dbReference type="PANTHER" id="PTHR41523">
    <property type="entry name" value="TWO-COMPONENT SYSTEM SENSOR PROTEIN"/>
    <property type="match status" value="1"/>
</dbReference>
<gene>
    <name evidence="10" type="ORF">TPR58_11555</name>
</gene>
<dbReference type="Proteomes" id="UP001427805">
    <property type="component" value="Unassembled WGS sequence"/>
</dbReference>
<sequence length="221" mass="23352">MRMTNGFTPSTTGDVVVLPPIGDPSAADEMNHRIANSLQLVMAMVSVEARAVIDPHARAVLQMTGQRIGAIANVHRHLYRSHAATHVALGDYLEELAADLEQGCGQGAAARRVLVGADAVAVPPDTANAIGVLVSELVANACKYAYAPDTHGDIRITLNAMPFGGYRLQVEDRGHGRGDGATRGSGMGSRLIDLMAARLNAAHCWQDARPGTRFVLISGRP</sequence>
<reference evidence="10 11" key="1">
    <citation type="submission" date="2024-05" db="EMBL/GenBank/DDBJ databases">
        <title>Sphingomonas sp. HF-S3 16S ribosomal RNA gene Genome sequencing and assembly.</title>
        <authorList>
            <person name="Lee H."/>
        </authorList>
    </citation>
    <scope>NUCLEOTIDE SEQUENCE [LARGE SCALE GENOMIC DNA]</scope>
    <source>
        <strain evidence="10 11">HF-S3</strain>
    </source>
</reference>
<evidence type="ECO:0000313" key="11">
    <source>
        <dbReference type="Proteomes" id="UP001427805"/>
    </source>
</evidence>
<dbReference type="InterPro" id="IPR036890">
    <property type="entry name" value="HATPase_C_sf"/>
</dbReference>
<accession>A0ABV0BCL2</accession>
<keyword evidence="5" id="KW-0547">Nucleotide-binding</keyword>
<dbReference type="InterPro" id="IPR011495">
    <property type="entry name" value="Sig_transdc_His_kin_sub2_dim/P"/>
</dbReference>